<gene>
    <name evidence="2" type="ordered locus">Snas_2224</name>
</gene>
<organism evidence="2 3">
    <name type="scientific">Stackebrandtia nassauensis (strain DSM 44728 / CIP 108903 / NRRL B-16338 / NBRC 102104 / LLR-40K-21)</name>
    <dbReference type="NCBI Taxonomy" id="446470"/>
    <lineage>
        <taxon>Bacteria</taxon>
        <taxon>Bacillati</taxon>
        <taxon>Actinomycetota</taxon>
        <taxon>Actinomycetes</taxon>
        <taxon>Glycomycetales</taxon>
        <taxon>Glycomycetaceae</taxon>
        <taxon>Stackebrandtia</taxon>
    </lineage>
</organism>
<evidence type="ECO:0000313" key="3">
    <source>
        <dbReference type="Proteomes" id="UP000000844"/>
    </source>
</evidence>
<keyword evidence="3" id="KW-1185">Reference proteome</keyword>
<feature type="transmembrane region" description="Helical" evidence="1">
    <location>
        <begin position="117"/>
        <end position="139"/>
    </location>
</feature>
<protein>
    <recommendedName>
        <fullName evidence="4">Sap, sulfolipid-1-addressing protein</fullName>
    </recommendedName>
</protein>
<sequence>MNLQVLPLAVTMMVGPQIMAATVFVMNARAIRVSAAFLAGVALATTAGVVVARGLASVLGGVVLSGGGSLSAGWVGVLVQLGLVVLLLVLALVSFLGRGDARPPRWLEALMSATPSMALRTGLMVILTMPSDIVIMLTVGVNLDHHGETVLAAVPFIVATVLVASLPLGFYLVLRDRAERVMPRVRDWLNVNSWVVNVGVCLFFAALVAF</sequence>
<evidence type="ECO:0000313" key="2">
    <source>
        <dbReference type="EMBL" id="ADD41914.1"/>
    </source>
</evidence>
<dbReference type="AlphaFoldDB" id="D3Q247"/>
<evidence type="ECO:0000256" key="1">
    <source>
        <dbReference type="SAM" id="Phobius"/>
    </source>
</evidence>
<feature type="transmembrane region" description="Helical" evidence="1">
    <location>
        <begin position="6"/>
        <end position="26"/>
    </location>
</feature>
<dbReference type="KEGG" id="sna:Snas_2224"/>
<dbReference type="Pfam" id="PF11139">
    <property type="entry name" value="SfLAP"/>
    <property type="match status" value="1"/>
</dbReference>
<feature type="transmembrane region" description="Helical" evidence="1">
    <location>
        <begin position="72"/>
        <end position="96"/>
    </location>
</feature>
<dbReference type="eggNOG" id="ENOG502ZC20">
    <property type="taxonomic scope" value="Bacteria"/>
</dbReference>
<dbReference type="Proteomes" id="UP000000844">
    <property type="component" value="Chromosome"/>
</dbReference>
<feature type="transmembrane region" description="Helical" evidence="1">
    <location>
        <begin position="151"/>
        <end position="174"/>
    </location>
</feature>
<dbReference type="InterPro" id="IPR021315">
    <property type="entry name" value="Gap/Sap"/>
</dbReference>
<reference evidence="2 3" key="1">
    <citation type="journal article" date="2009" name="Stand. Genomic Sci.">
        <title>Complete genome sequence of Stackebrandtia nassauensis type strain (LLR-40K-21).</title>
        <authorList>
            <person name="Munk C."/>
            <person name="Lapidus A."/>
            <person name="Copeland A."/>
            <person name="Jando M."/>
            <person name="Mayilraj S."/>
            <person name="Glavina Del Rio T."/>
            <person name="Nolan M."/>
            <person name="Chen F."/>
            <person name="Lucas S."/>
            <person name="Tice H."/>
            <person name="Cheng J.F."/>
            <person name="Han C."/>
            <person name="Detter J.C."/>
            <person name="Bruce D."/>
            <person name="Goodwin L."/>
            <person name="Chain P."/>
            <person name="Pitluck S."/>
            <person name="Goker M."/>
            <person name="Ovchinikova G."/>
            <person name="Pati A."/>
            <person name="Ivanova N."/>
            <person name="Mavromatis K."/>
            <person name="Chen A."/>
            <person name="Palaniappan K."/>
            <person name="Land M."/>
            <person name="Hauser L."/>
            <person name="Chang Y.J."/>
            <person name="Jeffries C.D."/>
            <person name="Bristow J."/>
            <person name="Eisen J.A."/>
            <person name="Markowitz V."/>
            <person name="Hugenholtz P."/>
            <person name="Kyrpides N.C."/>
            <person name="Klenk H.P."/>
        </authorList>
    </citation>
    <scope>NUCLEOTIDE SEQUENCE [LARGE SCALE GENOMIC DNA]</scope>
    <source>
        <strain evidence="3">DSM 44728 / CIP 108903 / NRRL B-16338 / NBRC 102104 / LLR-40K-21</strain>
    </source>
</reference>
<feature type="transmembrane region" description="Helical" evidence="1">
    <location>
        <begin position="33"/>
        <end position="52"/>
    </location>
</feature>
<dbReference type="HOGENOM" id="CLU_1320305_0_0_11"/>
<proteinExistence type="predicted"/>
<accession>D3Q247</accession>
<keyword evidence="1" id="KW-1133">Transmembrane helix</keyword>
<dbReference type="OrthoDB" id="3684935at2"/>
<evidence type="ECO:0008006" key="4">
    <source>
        <dbReference type="Google" id="ProtNLM"/>
    </source>
</evidence>
<feature type="transmembrane region" description="Helical" evidence="1">
    <location>
        <begin position="194"/>
        <end position="209"/>
    </location>
</feature>
<name>D3Q247_STANL</name>
<keyword evidence="1" id="KW-0812">Transmembrane</keyword>
<dbReference type="EMBL" id="CP001778">
    <property type="protein sequence ID" value="ADD41914.1"/>
    <property type="molecule type" value="Genomic_DNA"/>
</dbReference>
<keyword evidence="1" id="KW-0472">Membrane</keyword>